<dbReference type="InterPro" id="IPR006860">
    <property type="entry name" value="FecR"/>
</dbReference>
<evidence type="ECO:0000256" key="1">
    <source>
        <dbReference type="SAM" id="Phobius"/>
    </source>
</evidence>
<dbReference type="Gene3D" id="3.55.50.30">
    <property type="match status" value="1"/>
</dbReference>
<dbReference type="PANTHER" id="PTHR30273:SF2">
    <property type="entry name" value="PROTEIN FECR"/>
    <property type="match status" value="1"/>
</dbReference>
<gene>
    <name evidence="4" type="ORF">ACFSR5_15815</name>
</gene>
<dbReference type="Pfam" id="PF16344">
    <property type="entry name" value="FecR_C"/>
    <property type="match status" value="1"/>
</dbReference>
<evidence type="ECO:0000313" key="4">
    <source>
        <dbReference type="EMBL" id="MFD2549114.1"/>
    </source>
</evidence>
<dbReference type="InterPro" id="IPR012373">
    <property type="entry name" value="Ferrdict_sens_TM"/>
</dbReference>
<feature type="transmembrane region" description="Helical" evidence="1">
    <location>
        <begin position="87"/>
        <end position="104"/>
    </location>
</feature>
<evidence type="ECO:0000259" key="2">
    <source>
        <dbReference type="Pfam" id="PF04773"/>
    </source>
</evidence>
<dbReference type="InterPro" id="IPR032508">
    <property type="entry name" value="FecR_C"/>
</dbReference>
<dbReference type="RefSeq" id="WP_380905433.1">
    <property type="nucleotide sequence ID" value="NZ_JBHUEG010000012.1"/>
</dbReference>
<proteinExistence type="predicted"/>
<protein>
    <submittedName>
        <fullName evidence="4">FecR family protein</fullName>
    </submittedName>
</protein>
<keyword evidence="1" id="KW-1133">Transmembrane helix</keyword>
<sequence length="337" mass="39363">MAQDMSKDDFLLLLSKKLTDRLDQQELLDYHIYLANHPEYQEIVTTLDDFFRAEQQPISDLEQELHLEKIYDRIGRPHRSKRGYKRVLQLTIGIAACLLLFFIWNNTRKQELDTIQPPITFQEISSPKKNYLVALEDGTTVILDQDATLFFNTAFGSKSRLARLEGNAQFDVATDAEMPMRIDLKNWDIVVKGTSFNIFQDKTSGHYELQLFEGKVEIASKNNARPLLLVKPKHKVKWTATSTQPHDFHMSKMTDDELYTKQQQYRDSLIFKNVAFKDLAVKIKDRYKKTLIFKNQNIARKRYTGIISNIRLEELLYVLSIGNSFNYEIRDSIVIIK</sequence>
<evidence type="ECO:0000259" key="3">
    <source>
        <dbReference type="Pfam" id="PF16344"/>
    </source>
</evidence>
<dbReference type="EMBL" id="JBHULR010000015">
    <property type="protein sequence ID" value="MFD2549114.1"/>
    <property type="molecule type" value="Genomic_DNA"/>
</dbReference>
<feature type="domain" description="Protein FecR C-terminal" evidence="3">
    <location>
        <begin position="269"/>
        <end position="336"/>
    </location>
</feature>
<dbReference type="Pfam" id="PF04773">
    <property type="entry name" value="FecR"/>
    <property type="match status" value="1"/>
</dbReference>
<name>A0ABW5KLJ0_9SPHI</name>
<dbReference type="PANTHER" id="PTHR30273">
    <property type="entry name" value="PERIPLASMIC SIGNAL SENSOR AND SIGMA FACTOR ACTIVATOR FECR-RELATED"/>
    <property type="match status" value="1"/>
</dbReference>
<organism evidence="4 5">
    <name type="scientific">Sphingobacterium suaedae</name>
    <dbReference type="NCBI Taxonomy" id="1686402"/>
    <lineage>
        <taxon>Bacteria</taxon>
        <taxon>Pseudomonadati</taxon>
        <taxon>Bacteroidota</taxon>
        <taxon>Sphingobacteriia</taxon>
        <taxon>Sphingobacteriales</taxon>
        <taxon>Sphingobacteriaceae</taxon>
        <taxon>Sphingobacterium</taxon>
    </lineage>
</organism>
<evidence type="ECO:0000313" key="5">
    <source>
        <dbReference type="Proteomes" id="UP001597545"/>
    </source>
</evidence>
<accession>A0ABW5KLJ0</accession>
<feature type="domain" description="FecR protein" evidence="2">
    <location>
        <begin position="132"/>
        <end position="217"/>
    </location>
</feature>
<comment type="caution">
    <text evidence="4">The sequence shown here is derived from an EMBL/GenBank/DDBJ whole genome shotgun (WGS) entry which is preliminary data.</text>
</comment>
<keyword evidence="1" id="KW-0812">Transmembrane</keyword>
<dbReference type="Gene3D" id="2.60.120.1440">
    <property type="match status" value="1"/>
</dbReference>
<dbReference type="Proteomes" id="UP001597545">
    <property type="component" value="Unassembled WGS sequence"/>
</dbReference>
<keyword evidence="1" id="KW-0472">Membrane</keyword>
<reference evidence="5" key="1">
    <citation type="journal article" date="2019" name="Int. J. Syst. Evol. Microbiol.">
        <title>The Global Catalogue of Microorganisms (GCM) 10K type strain sequencing project: providing services to taxonomists for standard genome sequencing and annotation.</title>
        <authorList>
            <consortium name="The Broad Institute Genomics Platform"/>
            <consortium name="The Broad Institute Genome Sequencing Center for Infectious Disease"/>
            <person name="Wu L."/>
            <person name="Ma J."/>
        </authorList>
    </citation>
    <scope>NUCLEOTIDE SEQUENCE [LARGE SCALE GENOMIC DNA]</scope>
    <source>
        <strain evidence="5">KCTC 42662</strain>
    </source>
</reference>
<keyword evidence="5" id="KW-1185">Reference proteome</keyword>